<keyword evidence="2" id="KW-0067">ATP-binding</keyword>
<dbReference type="InterPro" id="IPR027417">
    <property type="entry name" value="P-loop_NTPase"/>
</dbReference>
<dbReference type="Gene3D" id="3.40.50.300">
    <property type="entry name" value="P-loop containing nucleotide triphosphate hydrolases"/>
    <property type="match status" value="1"/>
</dbReference>
<feature type="region of interest" description="Disordered" evidence="3">
    <location>
        <begin position="132"/>
        <end position="189"/>
    </location>
</feature>
<keyword evidence="5" id="KW-1185">Reference proteome</keyword>
<sequence length="620" mass="65668">MPAGDLTEVAQGGATLSGGQRARVGLARAVYQAALGLLDRPGAPPLVLLDDVLCALDRRVATEVVGALLAPDGLLAGCGVVVATADPWWLDVIPVSAEAGGAALRVLVLRGGRAVALGAPAEVLLGLPELEGAAPPTGAGPAGDGRPGGAPDGISARDQRWPTGGMNPQEDSHEEDEAEEKSKGDPPAANVCQEQALAKGGDYDQKAARSPGPEFETLCKVTRTVGGLVSNLDSRPVDFRNSLDQKVQVRSSCKDGASVPPPLEGRQESDGHIDTDRKRVEVRLLCGYGVDLDVLPAVDGEVLHLEVLLFAQRFAAQWSHTLTRDVVQRAAATVPCSNAAAGPAAAPRSEEWHGKDEKTSKDKGQGKDKGTPEHEGLAAEVKYKQLGKIAAIAHACLKAPEKIDALEALSSRPLSEIMGDSQKKFKKLEQVAANLNEAGSFSNVTHVADIPPAWFFALFEKAQGRPVPQWQQTAICATSGLMMKQIVHYLLGPLRCLLGTPPNLKVDGALQKKDVCARWMLGLIRDRGLLTKEGGFFEKSVTEIGVTWKAPHCVYHHTVDDSGDEEVHYLEDLVNKVKRKLAEPLPKGSAACPFSVAPLARRDVVVASPLASQFVRASGR</sequence>
<keyword evidence="1" id="KW-0547">Nucleotide-binding</keyword>
<comment type="caution">
    <text evidence="4">The sequence shown here is derived from an EMBL/GenBank/DDBJ whole genome shotgun (WGS) entry which is preliminary data.</text>
</comment>
<evidence type="ECO:0000256" key="1">
    <source>
        <dbReference type="ARBA" id="ARBA00022741"/>
    </source>
</evidence>
<protein>
    <submittedName>
        <fullName evidence="4">Uncharacterized protein</fullName>
    </submittedName>
</protein>
<feature type="compositionally biased region" description="Gly residues" evidence="3">
    <location>
        <begin position="140"/>
        <end position="151"/>
    </location>
</feature>
<accession>A0ABN9SW02</accession>
<dbReference type="SUPFAM" id="SSF52540">
    <property type="entry name" value="P-loop containing nucleoside triphosphate hydrolases"/>
    <property type="match status" value="1"/>
</dbReference>
<dbReference type="Proteomes" id="UP001189429">
    <property type="component" value="Unassembled WGS sequence"/>
</dbReference>
<gene>
    <name evidence="4" type="ORF">PCOR1329_LOCUS33119</name>
</gene>
<evidence type="ECO:0000256" key="2">
    <source>
        <dbReference type="ARBA" id="ARBA00022840"/>
    </source>
</evidence>
<dbReference type="PANTHER" id="PTHR24223">
    <property type="entry name" value="ATP-BINDING CASSETTE SUB-FAMILY C"/>
    <property type="match status" value="1"/>
</dbReference>
<feature type="region of interest" description="Disordered" evidence="3">
    <location>
        <begin position="250"/>
        <end position="271"/>
    </location>
</feature>
<name>A0ABN9SW02_9DINO</name>
<organism evidence="4 5">
    <name type="scientific">Prorocentrum cordatum</name>
    <dbReference type="NCBI Taxonomy" id="2364126"/>
    <lineage>
        <taxon>Eukaryota</taxon>
        <taxon>Sar</taxon>
        <taxon>Alveolata</taxon>
        <taxon>Dinophyceae</taxon>
        <taxon>Prorocentrales</taxon>
        <taxon>Prorocentraceae</taxon>
        <taxon>Prorocentrum</taxon>
    </lineage>
</organism>
<reference evidence="4" key="1">
    <citation type="submission" date="2023-10" db="EMBL/GenBank/DDBJ databases">
        <authorList>
            <person name="Chen Y."/>
            <person name="Shah S."/>
            <person name="Dougan E. K."/>
            <person name="Thang M."/>
            <person name="Chan C."/>
        </authorList>
    </citation>
    <scope>NUCLEOTIDE SEQUENCE [LARGE SCALE GENOMIC DNA]</scope>
</reference>
<feature type="compositionally biased region" description="Basic and acidic residues" evidence="3">
    <location>
        <begin position="348"/>
        <end position="374"/>
    </location>
</feature>
<dbReference type="EMBL" id="CAUYUJ010013769">
    <property type="protein sequence ID" value="CAK0836702.1"/>
    <property type="molecule type" value="Genomic_DNA"/>
</dbReference>
<feature type="region of interest" description="Disordered" evidence="3">
    <location>
        <begin position="337"/>
        <end position="374"/>
    </location>
</feature>
<evidence type="ECO:0000313" key="4">
    <source>
        <dbReference type="EMBL" id="CAK0836702.1"/>
    </source>
</evidence>
<evidence type="ECO:0000313" key="5">
    <source>
        <dbReference type="Proteomes" id="UP001189429"/>
    </source>
</evidence>
<proteinExistence type="predicted"/>
<dbReference type="InterPro" id="IPR050173">
    <property type="entry name" value="ABC_transporter_C-like"/>
</dbReference>
<evidence type="ECO:0000256" key="3">
    <source>
        <dbReference type="SAM" id="MobiDB-lite"/>
    </source>
</evidence>